<dbReference type="Proteomes" id="UP000186336">
    <property type="component" value="Chromosome"/>
</dbReference>
<evidence type="ECO:0000256" key="1">
    <source>
        <dbReference type="SAM" id="Phobius"/>
    </source>
</evidence>
<evidence type="ECO:0000313" key="2">
    <source>
        <dbReference type="EMBL" id="APX12331.1"/>
    </source>
</evidence>
<feature type="transmembrane region" description="Helical" evidence="1">
    <location>
        <begin position="48"/>
        <end position="70"/>
    </location>
</feature>
<dbReference type="AlphaFoldDB" id="A0A1P8MWE3"/>
<organism evidence="2 3">
    <name type="scientific">Tateyamaria omphalii</name>
    <dbReference type="NCBI Taxonomy" id="299262"/>
    <lineage>
        <taxon>Bacteria</taxon>
        <taxon>Pseudomonadati</taxon>
        <taxon>Pseudomonadota</taxon>
        <taxon>Alphaproteobacteria</taxon>
        <taxon>Rhodobacterales</taxon>
        <taxon>Roseobacteraceae</taxon>
        <taxon>Tateyamaria</taxon>
    </lineage>
</organism>
<dbReference type="OrthoDB" id="8115457at2"/>
<keyword evidence="1" id="KW-1133">Transmembrane helix</keyword>
<sequence>MDDRPNPLIRLFLNGTAVGFALSAAFVTGIWLLDIAGIHTRAAHSDDAFLVLFILWFFHGLLFGAVQISYQVWQIGREGQ</sequence>
<protein>
    <submittedName>
        <fullName evidence="2">Uncharacterized protein</fullName>
    </submittedName>
</protein>
<reference evidence="2 3" key="1">
    <citation type="submission" date="2017-01" db="EMBL/GenBank/DDBJ databases">
        <title>Complete genome of Tateyamaria omphalii DOK1-4 isolated from seawater in Dokdo.</title>
        <authorList>
            <person name="Kim J.H."/>
            <person name="Chi W.-J."/>
        </authorList>
    </citation>
    <scope>NUCLEOTIDE SEQUENCE [LARGE SCALE GENOMIC DNA]</scope>
    <source>
        <strain evidence="2 3">DOK1-4</strain>
    </source>
</reference>
<dbReference type="EMBL" id="CP019312">
    <property type="protein sequence ID" value="APX12331.1"/>
    <property type="molecule type" value="Genomic_DNA"/>
</dbReference>
<gene>
    <name evidence="2" type="ORF">BWR18_12070</name>
</gene>
<evidence type="ECO:0000313" key="3">
    <source>
        <dbReference type="Proteomes" id="UP000186336"/>
    </source>
</evidence>
<keyword evidence="1" id="KW-0472">Membrane</keyword>
<keyword evidence="3" id="KW-1185">Reference proteome</keyword>
<proteinExistence type="predicted"/>
<keyword evidence="1" id="KW-0812">Transmembrane</keyword>
<dbReference type="RefSeq" id="WP_076628550.1">
    <property type="nucleotide sequence ID" value="NZ_CP019312.1"/>
</dbReference>
<name>A0A1P8MWE3_9RHOB</name>
<feature type="transmembrane region" description="Helical" evidence="1">
    <location>
        <begin position="12"/>
        <end position="36"/>
    </location>
</feature>
<accession>A0A1P8MWE3</accession>
<dbReference type="KEGG" id="tom:BWR18_12070"/>